<keyword evidence="2" id="KW-1185">Reference proteome</keyword>
<reference evidence="1 2" key="1">
    <citation type="submission" date="2019-04" db="EMBL/GenBank/DDBJ databases">
        <title>Friends and foes A comparative genomics study of 23 Aspergillus species from section Flavi.</title>
        <authorList>
            <consortium name="DOE Joint Genome Institute"/>
            <person name="Kjaerbolling I."/>
            <person name="Vesth T."/>
            <person name="Frisvad J.C."/>
            <person name="Nybo J.L."/>
            <person name="Theobald S."/>
            <person name="Kildgaard S."/>
            <person name="Isbrandt T."/>
            <person name="Kuo A."/>
            <person name="Sato A."/>
            <person name="Lyhne E.K."/>
            <person name="Kogle M.E."/>
            <person name="Wiebenga A."/>
            <person name="Kun R.S."/>
            <person name="Lubbers R.J."/>
            <person name="Makela M.R."/>
            <person name="Barry K."/>
            <person name="Chovatia M."/>
            <person name="Clum A."/>
            <person name="Daum C."/>
            <person name="Haridas S."/>
            <person name="He G."/>
            <person name="LaButti K."/>
            <person name="Lipzen A."/>
            <person name="Mondo S."/>
            <person name="Riley R."/>
            <person name="Salamov A."/>
            <person name="Simmons B.A."/>
            <person name="Magnuson J.K."/>
            <person name="Henrissat B."/>
            <person name="Mortensen U.H."/>
            <person name="Larsen T.O."/>
            <person name="Devries R.P."/>
            <person name="Grigoriev I.V."/>
            <person name="Machida M."/>
            <person name="Baker S.E."/>
            <person name="Andersen M.R."/>
        </authorList>
    </citation>
    <scope>NUCLEOTIDE SEQUENCE [LARGE SCALE GENOMIC DNA]</scope>
    <source>
        <strain evidence="1 2">CBS 117626</strain>
    </source>
</reference>
<evidence type="ECO:0000313" key="2">
    <source>
        <dbReference type="Proteomes" id="UP000326950"/>
    </source>
</evidence>
<dbReference type="AlphaFoldDB" id="A0A5N6UJL9"/>
<gene>
    <name evidence="1" type="ORF">BDV40DRAFT_274763</name>
</gene>
<evidence type="ECO:0000313" key="1">
    <source>
        <dbReference type="EMBL" id="KAE8158849.1"/>
    </source>
</evidence>
<evidence type="ECO:0008006" key="3">
    <source>
        <dbReference type="Google" id="ProtNLM"/>
    </source>
</evidence>
<dbReference type="EMBL" id="ML738686">
    <property type="protein sequence ID" value="KAE8158849.1"/>
    <property type="molecule type" value="Genomic_DNA"/>
</dbReference>
<organism evidence="1 2">
    <name type="scientific">Aspergillus tamarii</name>
    <dbReference type="NCBI Taxonomy" id="41984"/>
    <lineage>
        <taxon>Eukaryota</taxon>
        <taxon>Fungi</taxon>
        <taxon>Dikarya</taxon>
        <taxon>Ascomycota</taxon>
        <taxon>Pezizomycotina</taxon>
        <taxon>Eurotiomycetes</taxon>
        <taxon>Eurotiomycetidae</taxon>
        <taxon>Eurotiales</taxon>
        <taxon>Aspergillaceae</taxon>
        <taxon>Aspergillus</taxon>
        <taxon>Aspergillus subgen. Circumdati</taxon>
    </lineage>
</organism>
<protein>
    <recommendedName>
        <fullName evidence="3">Fatty acid hydroxylase domain-containing protein</fullName>
    </recommendedName>
</protein>
<proteinExistence type="predicted"/>
<sequence>MTESLLLNVHVLFTFLFTPSLIKCHYFLRSRHPLLLSLNWHSPHHFAPEHGQNPQEGAILDQIVAFLVCQ</sequence>
<dbReference type="Proteomes" id="UP000326950">
    <property type="component" value="Unassembled WGS sequence"/>
</dbReference>
<accession>A0A5N6UJL9</accession>
<name>A0A5N6UJL9_ASPTM</name>